<evidence type="ECO:0000313" key="3">
    <source>
        <dbReference type="Proteomes" id="UP000070444"/>
    </source>
</evidence>
<sequence>MIGADGLLHLKMDRLDIVSCRPDEIDNFNSSETDRQNKIISSCFYTFFTMSLISLGIIILSNINNREFSVVPELRHVTEIIAYTNRFGSLVILPICIFNWIKSFRSGNHWSLLPTMALFLFFQFALINLYTFNRVAFVKYLQLNQVEAYCKMESPIAPATLFAISSYVPKYHCLLEYPFFQAQFDSFSTFSIYHFFPSLSGQILNSSQLFEHMYILDLLSISYSITLLLTIIILGSLYCMVDLSKSKNTLSYDLKSISIN</sequence>
<name>A0A137PA15_CONC2</name>
<organism evidence="2 3">
    <name type="scientific">Conidiobolus coronatus (strain ATCC 28846 / CBS 209.66 / NRRL 28638)</name>
    <name type="common">Delacroixia coronata</name>
    <dbReference type="NCBI Taxonomy" id="796925"/>
    <lineage>
        <taxon>Eukaryota</taxon>
        <taxon>Fungi</taxon>
        <taxon>Fungi incertae sedis</taxon>
        <taxon>Zoopagomycota</taxon>
        <taxon>Entomophthoromycotina</taxon>
        <taxon>Entomophthoromycetes</taxon>
        <taxon>Entomophthorales</taxon>
        <taxon>Ancylistaceae</taxon>
        <taxon>Conidiobolus</taxon>
    </lineage>
</organism>
<gene>
    <name evidence="2" type="ORF">CONCODRAFT_5369</name>
</gene>
<keyword evidence="1" id="KW-0812">Transmembrane</keyword>
<reference evidence="2 3" key="1">
    <citation type="journal article" date="2015" name="Genome Biol. Evol.">
        <title>Phylogenomic analyses indicate that early fungi evolved digesting cell walls of algal ancestors of land plants.</title>
        <authorList>
            <person name="Chang Y."/>
            <person name="Wang S."/>
            <person name="Sekimoto S."/>
            <person name="Aerts A.L."/>
            <person name="Choi C."/>
            <person name="Clum A."/>
            <person name="LaButti K.M."/>
            <person name="Lindquist E.A."/>
            <person name="Yee Ngan C."/>
            <person name="Ohm R.A."/>
            <person name="Salamov A.A."/>
            <person name="Grigoriev I.V."/>
            <person name="Spatafora J.W."/>
            <person name="Berbee M.L."/>
        </authorList>
    </citation>
    <scope>NUCLEOTIDE SEQUENCE [LARGE SCALE GENOMIC DNA]</scope>
    <source>
        <strain evidence="2 3">NRRL 28638</strain>
    </source>
</reference>
<protein>
    <submittedName>
        <fullName evidence="2">Uncharacterized protein</fullName>
    </submittedName>
</protein>
<evidence type="ECO:0000256" key="1">
    <source>
        <dbReference type="SAM" id="Phobius"/>
    </source>
</evidence>
<feature type="transmembrane region" description="Helical" evidence="1">
    <location>
        <begin position="39"/>
        <end position="60"/>
    </location>
</feature>
<dbReference type="AlphaFoldDB" id="A0A137PA15"/>
<dbReference type="Proteomes" id="UP000070444">
    <property type="component" value="Unassembled WGS sequence"/>
</dbReference>
<keyword evidence="1" id="KW-1133">Transmembrane helix</keyword>
<accession>A0A137PA15</accession>
<feature type="transmembrane region" description="Helical" evidence="1">
    <location>
        <begin position="80"/>
        <end position="100"/>
    </location>
</feature>
<keyword evidence="1" id="KW-0472">Membrane</keyword>
<dbReference type="EMBL" id="KQ964465">
    <property type="protein sequence ID" value="KXN71845.1"/>
    <property type="molecule type" value="Genomic_DNA"/>
</dbReference>
<keyword evidence="3" id="KW-1185">Reference proteome</keyword>
<proteinExistence type="predicted"/>
<evidence type="ECO:0000313" key="2">
    <source>
        <dbReference type="EMBL" id="KXN71845.1"/>
    </source>
</evidence>
<feature type="transmembrane region" description="Helical" evidence="1">
    <location>
        <begin position="112"/>
        <end position="132"/>
    </location>
</feature>
<feature type="transmembrane region" description="Helical" evidence="1">
    <location>
        <begin position="221"/>
        <end position="241"/>
    </location>
</feature>